<proteinExistence type="predicted"/>
<gene>
    <name evidence="1" type="ORF">P7122_09980</name>
</gene>
<sequence length="360" mass="41525">MKNIYFFICLFMTGAVFSQEDKIAYFKTDKTFVYADNEPDSFYAIEIPGDSINLSEIQGAFKVDDYMIQFIKNPYTIEEYTNKMDSIKEIELLESKMNWELDYIQDDVLKQKVKSNYSVFKNKLGKRFLLWEYKLPEMEHSDVDIQVVKNYFLSFVANKHVVCISIPAFEDNDEISNFLHGISENIRVYGSEIDIDALYYQVDAKDDEKNIVYTDSIRHYEIEIPKWLNIIKTNSNIVFGGTFPDIDNIKNALIVNPFEKESFNGSFSKFNKEKVSSLKTGDQLGGASILLTKEIESPKSVNGVAYSIQAVHGSSMYENICYTIDTGSHYLLIFFTSTPQTIKTNMDLLNDFVSRIKILK</sequence>
<name>A0ABT6G2C7_9FLAO</name>
<protein>
    <recommendedName>
        <fullName evidence="3">DUF4837 family protein</fullName>
    </recommendedName>
</protein>
<evidence type="ECO:0008006" key="3">
    <source>
        <dbReference type="Google" id="ProtNLM"/>
    </source>
</evidence>
<evidence type="ECO:0000313" key="1">
    <source>
        <dbReference type="EMBL" id="MDG4716202.1"/>
    </source>
</evidence>
<dbReference type="EMBL" id="JARSBN010000005">
    <property type="protein sequence ID" value="MDG4716202.1"/>
    <property type="molecule type" value="Genomic_DNA"/>
</dbReference>
<keyword evidence="2" id="KW-1185">Reference proteome</keyword>
<reference evidence="1 2" key="1">
    <citation type="submission" date="2023-03" db="EMBL/GenBank/DDBJ databases">
        <title>Strain YYF002 represents a novel species in the genus Winogradskyella isolated from seawater.</title>
        <authorList>
            <person name="Fu Z.-Y."/>
        </authorList>
    </citation>
    <scope>NUCLEOTIDE SEQUENCE [LARGE SCALE GENOMIC DNA]</scope>
    <source>
        <strain evidence="1 2">YYF002</strain>
    </source>
</reference>
<dbReference type="RefSeq" id="WP_278005651.1">
    <property type="nucleotide sequence ID" value="NZ_JARSBN010000005.1"/>
</dbReference>
<evidence type="ECO:0000313" key="2">
    <source>
        <dbReference type="Proteomes" id="UP001529085"/>
    </source>
</evidence>
<comment type="caution">
    <text evidence="1">The sequence shown here is derived from an EMBL/GenBank/DDBJ whole genome shotgun (WGS) entry which is preliminary data.</text>
</comment>
<accession>A0ABT6G2C7</accession>
<organism evidence="1 2">
    <name type="scientific">Winogradskyella marincola</name>
    <dbReference type="NCBI Taxonomy" id="3037795"/>
    <lineage>
        <taxon>Bacteria</taxon>
        <taxon>Pseudomonadati</taxon>
        <taxon>Bacteroidota</taxon>
        <taxon>Flavobacteriia</taxon>
        <taxon>Flavobacteriales</taxon>
        <taxon>Flavobacteriaceae</taxon>
        <taxon>Winogradskyella</taxon>
    </lineage>
</organism>
<dbReference type="Proteomes" id="UP001529085">
    <property type="component" value="Unassembled WGS sequence"/>
</dbReference>